<keyword evidence="3" id="KW-1185">Reference proteome</keyword>
<comment type="caution">
    <text evidence="2">The sequence shown here is derived from an EMBL/GenBank/DDBJ whole genome shotgun (WGS) entry which is preliminary data.</text>
</comment>
<sequence>MSAEKAAEQKEMTHTVEAIQYLQNRAAEEKKILNKVKKERKEMLEKQKKDGTIPVVNGTNKSERKDSTKENGNGTKNKQNTRETYIKNNNNSDDKTGDKKSCSCTVI</sequence>
<protein>
    <submittedName>
        <fullName evidence="2">Uncharacterized protein</fullName>
    </submittedName>
</protein>
<gene>
    <name evidence="2" type="ORF">MGAL_10B081369</name>
</gene>
<evidence type="ECO:0000256" key="1">
    <source>
        <dbReference type="SAM" id="MobiDB-lite"/>
    </source>
</evidence>
<dbReference type="Proteomes" id="UP000596742">
    <property type="component" value="Unassembled WGS sequence"/>
</dbReference>
<accession>A0A8B6G602</accession>
<dbReference type="AlphaFoldDB" id="A0A8B6G602"/>
<feature type="compositionally biased region" description="Basic and acidic residues" evidence="1">
    <location>
        <begin position="42"/>
        <end position="51"/>
    </location>
</feature>
<feature type="compositionally biased region" description="Polar residues" evidence="1">
    <location>
        <begin position="70"/>
        <end position="79"/>
    </location>
</feature>
<organism evidence="2 3">
    <name type="scientific">Mytilus galloprovincialis</name>
    <name type="common">Mediterranean mussel</name>
    <dbReference type="NCBI Taxonomy" id="29158"/>
    <lineage>
        <taxon>Eukaryota</taxon>
        <taxon>Metazoa</taxon>
        <taxon>Spiralia</taxon>
        <taxon>Lophotrochozoa</taxon>
        <taxon>Mollusca</taxon>
        <taxon>Bivalvia</taxon>
        <taxon>Autobranchia</taxon>
        <taxon>Pteriomorphia</taxon>
        <taxon>Mytilida</taxon>
        <taxon>Mytiloidea</taxon>
        <taxon>Mytilidae</taxon>
        <taxon>Mytilinae</taxon>
        <taxon>Mytilus</taxon>
    </lineage>
</organism>
<proteinExistence type="predicted"/>
<evidence type="ECO:0000313" key="2">
    <source>
        <dbReference type="EMBL" id="VDI59189.1"/>
    </source>
</evidence>
<dbReference type="EMBL" id="UYJE01007923">
    <property type="protein sequence ID" value="VDI59189.1"/>
    <property type="molecule type" value="Genomic_DNA"/>
</dbReference>
<reference evidence="2" key="1">
    <citation type="submission" date="2018-11" db="EMBL/GenBank/DDBJ databases">
        <authorList>
            <person name="Alioto T."/>
            <person name="Alioto T."/>
        </authorList>
    </citation>
    <scope>NUCLEOTIDE SEQUENCE</scope>
</reference>
<feature type="region of interest" description="Disordered" evidence="1">
    <location>
        <begin position="42"/>
        <end position="107"/>
    </location>
</feature>
<name>A0A8B6G602_MYTGA</name>
<evidence type="ECO:0000313" key="3">
    <source>
        <dbReference type="Proteomes" id="UP000596742"/>
    </source>
</evidence>
<feature type="compositionally biased region" description="Basic and acidic residues" evidence="1">
    <location>
        <begin position="92"/>
        <end position="101"/>
    </location>
</feature>